<accession>A0A086KNK4</accession>
<gene>
    <name evidence="2" type="ORF">TGDOM2_234560</name>
</gene>
<evidence type="ECO:0000256" key="1">
    <source>
        <dbReference type="SAM" id="MobiDB-lite"/>
    </source>
</evidence>
<proteinExistence type="predicted"/>
<feature type="compositionally biased region" description="Basic and acidic residues" evidence="1">
    <location>
        <begin position="648"/>
        <end position="693"/>
    </location>
</feature>
<organism evidence="2 3">
    <name type="scientific">Toxoplasma gondii GAB2-2007-GAL-DOM2</name>
    <dbReference type="NCBI Taxonomy" id="1130820"/>
    <lineage>
        <taxon>Eukaryota</taxon>
        <taxon>Sar</taxon>
        <taxon>Alveolata</taxon>
        <taxon>Apicomplexa</taxon>
        <taxon>Conoidasida</taxon>
        <taxon>Coccidia</taxon>
        <taxon>Eucoccidiorida</taxon>
        <taxon>Eimeriorina</taxon>
        <taxon>Sarcocystidae</taxon>
        <taxon>Toxoplasma</taxon>
    </lineage>
</organism>
<dbReference type="Proteomes" id="UP000028837">
    <property type="component" value="Unassembled WGS sequence"/>
</dbReference>
<dbReference type="OrthoDB" id="348246at2759"/>
<feature type="compositionally biased region" description="Acidic residues" evidence="1">
    <location>
        <begin position="768"/>
        <end position="783"/>
    </location>
</feature>
<protein>
    <submittedName>
        <fullName evidence="2">Uncharacterized protein</fullName>
    </submittedName>
</protein>
<dbReference type="EMBL" id="AHZU02000316">
    <property type="protein sequence ID" value="KFG45972.1"/>
    <property type="molecule type" value="Genomic_DNA"/>
</dbReference>
<feature type="compositionally biased region" description="Low complexity" evidence="1">
    <location>
        <begin position="478"/>
        <end position="502"/>
    </location>
</feature>
<evidence type="ECO:0000313" key="2">
    <source>
        <dbReference type="EMBL" id="KFG45972.1"/>
    </source>
</evidence>
<feature type="region of interest" description="Disordered" evidence="1">
    <location>
        <begin position="1207"/>
        <end position="1285"/>
    </location>
</feature>
<feature type="compositionally biased region" description="Basic and acidic residues" evidence="1">
    <location>
        <begin position="861"/>
        <end position="870"/>
    </location>
</feature>
<reference evidence="2 3" key="1">
    <citation type="submission" date="2014-02" db="EMBL/GenBank/DDBJ databases">
        <authorList>
            <person name="Sibley D."/>
            <person name="Venepally P."/>
            <person name="Karamycheva S."/>
            <person name="Hadjithomas M."/>
            <person name="Khan A."/>
            <person name="Brunk B."/>
            <person name="Roos D."/>
            <person name="Caler E."/>
            <person name="Lorenzi H."/>
        </authorList>
    </citation>
    <scope>NUCLEOTIDE SEQUENCE [LARGE SCALE GENOMIC DNA]</scope>
    <source>
        <strain evidence="2 3">GAB2-2007-GAL-DOM2</strain>
    </source>
</reference>
<feature type="compositionally biased region" description="Polar residues" evidence="1">
    <location>
        <begin position="891"/>
        <end position="902"/>
    </location>
</feature>
<feature type="region of interest" description="Disordered" evidence="1">
    <location>
        <begin position="456"/>
        <end position="502"/>
    </location>
</feature>
<feature type="compositionally biased region" description="Polar residues" evidence="1">
    <location>
        <begin position="468"/>
        <end position="477"/>
    </location>
</feature>
<feature type="region of interest" description="Disordered" evidence="1">
    <location>
        <begin position="856"/>
        <end position="931"/>
    </location>
</feature>
<feature type="compositionally biased region" description="Basic and acidic residues" evidence="1">
    <location>
        <begin position="1274"/>
        <end position="1285"/>
    </location>
</feature>
<dbReference type="VEuPathDB" id="ToxoDB:TGDOM2_234560"/>
<feature type="compositionally biased region" description="Low complexity" evidence="1">
    <location>
        <begin position="404"/>
        <end position="417"/>
    </location>
</feature>
<evidence type="ECO:0000313" key="3">
    <source>
        <dbReference type="Proteomes" id="UP000028837"/>
    </source>
</evidence>
<feature type="region of interest" description="Disordered" evidence="1">
    <location>
        <begin position="642"/>
        <end position="796"/>
    </location>
</feature>
<feature type="compositionally biased region" description="Acidic residues" evidence="1">
    <location>
        <begin position="1207"/>
        <end position="1232"/>
    </location>
</feature>
<comment type="caution">
    <text evidence="2">The sequence shown here is derived from an EMBL/GenBank/DDBJ whole genome shotgun (WGS) entry which is preliminary data.</text>
</comment>
<feature type="compositionally biased region" description="Basic and acidic residues" evidence="1">
    <location>
        <begin position="704"/>
        <end position="758"/>
    </location>
</feature>
<feature type="region of interest" description="Disordered" evidence="1">
    <location>
        <begin position="398"/>
        <end position="417"/>
    </location>
</feature>
<sequence length="1285" mass="138715">MATSLHSRLVAAMPRNPAELSRAFDLDDMVQKKPRRQSSGVVVPGGARGLVVRTYRGILDGSEDEDPDSVNPEAHEVQVAWADGSVENIAREQIELLDRPFYAGDLVVGQDGKSLGLVVEVKQIADVRLVSSRATRRPSALAGRASRSSVLSVDSVSSFSSRLATRGPRGVSAAALPLADPLEPVRLEGLQINALGSLPLPHEPPLLRPLQAFEVGTPVIKGGHLGAVINCKVDYLVKLDSGHEFTLEHGMEGVRPDPRQGYPTEAYGLFPSQRIYVTGEWLRDFQEQLQTRQERRERAGEAEEDTVEAHRLCRGVVKSFAVRRVKVNWLLEDSETWSSAPPSQPLASQATEHDCSELLPLQQFVLRLGQPVYVNIRHNPTASLLAAVNPPLNGSSLNASAVHSSPPNASSLNASSSNGSSVNISAVNASLAPCVFQSVLPSSEAGVSPELKRSALDAAETVSEDPHSVSNPTLITNSSSSSSSSPASSSSSSLSCSSSASPEDPLYRLGVVESVSTRCCVLWEDGRVSQEAGRALTPVNVDRVPLAHSEFVVGLAILPHMFVTKKFTQDDLESAAREEEAAETRARAAGPAWWNAPYFGDTELGPHTSVPDELKAVEVVRALSKVSREIGIAEYLGRTPLEVSPFDSHSRDRAHRSDRGAERAGDRATDRGSERAGERGEREQRERGQERRGGFPAGRRRERRGRDGELRQGDRETGQPPRETDVAETRPAAEEHNPEQPGQERGENGDRANERGDASVEQGGGVSSDEDAWEDCGSEEGSAESEANGSARQEPLGIREARLPCGLGPGLVTGASVRDAVGHLQELFQCLQDAVGPANLGLPIYKRVPVLRSVPVSDEGEERRDPRAEGSGDAGAEPRGTPEPSARSEANAESAQKANPTWSRHSSDGSSDASSSCPRAVVRRSRSPEAEAPARLHALVGRMESGEWRRELFQLVEFVRMASPSAAGDGSWALDTAQMQGVLNCVMALRGEAALAALNRARGREAREVGVVVRVDSKEKQATVAWLADPQAFFDRARRLREKMAETDEERSGKDLARVTERQLARFGIAMWCGGRQEPPRDDAAGALYTTTAEDYTADEVAELVRMETVPLAELSPLSRFLFFPGDCALLVDDAARLAGESKSGRDDESSSLEQRENAKKDKVYLQVLAACGGLVWCRTFDGRVAPFAPTELVPLNTRWCDMELSYEESSDEESEYSEADSDGSSEDDSEDRETQSYESSDLDEWGSDSGSTNVTDLSDPVGNGPSRCSSVERMSDRSQDVAGG</sequence>
<name>A0A086KNK4_TOXGO</name>